<evidence type="ECO:0000313" key="2">
    <source>
        <dbReference type="Proteomes" id="UP001236500"/>
    </source>
</evidence>
<reference evidence="1 2" key="1">
    <citation type="submission" date="2023-02" db="EMBL/GenBank/DDBJ databases">
        <title>Description and genomic characterization of Microbulbifer bruguierae sp. nov., isolated from the sediment of mangrove plant Bruguiera sexangula.</title>
        <authorList>
            <person name="Long M."/>
        </authorList>
    </citation>
    <scope>NUCLEOTIDE SEQUENCE [LARGE SCALE GENOMIC DNA]</scope>
    <source>
        <strain evidence="1 2">H12</strain>
    </source>
</reference>
<keyword evidence="2" id="KW-1185">Reference proteome</keyword>
<organism evidence="1 2">
    <name type="scientific">Microbulbifer bruguierae</name>
    <dbReference type="NCBI Taxonomy" id="3029061"/>
    <lineage>
        <taxon>Bacteria</taxon>
        <taxon>Pseudomonadati</taxon>
        <taxon>Pseudomonadota</taxon>
        <taxon>Gammaproteobacteria</taxon>
        <taxon>Cellvibrionales</taxon>
        <taxon>Microbulbiferaceae</taxon>
        <taxon>Microbulbifer</taxon>
    </lineage>
</organism>
<accession>A0ABY8NAV4</accession>
<gene>
    <name evidence="1" type="ORF">PVT68_13620</name>
</gene>
<dbReference type="EMBL" id="CP118605">
    <property type="protein sequence ID" value="WGL15805.1"/>
    <property type="molecule type" value="Genomic_DNA"/>
</dbReference>
<evidence type="ECO:0000313" key="1">
    <source>
        <dbReference type="EMBL" id="WGL15805.1"/>
    </source>
</evidence>
<name>A0ABY8NAV4_9GAMM</name>
<proteinExistence type="predicted"/>
<sequence>MFNSGATTPASLAEILTASSKEKKRMYERVLEKAAERQRAVLIEAEKVAANKAKEPSK</sequence>
<dbReference type="Proteomes" id="UP001236500">
    <property type="component" value="Chromosome"/>
</dbReference>
<dbReference type="RefSeq" id="WP_280318921.1">
    <property type="nucleotide sequence ID" value="NZ_CP118605.1"/>
</dbReference>
<protein>
    <submittedName>
        <fullName evidence="1">Uncharacterized protein</fullName>
    </submittedName>
</protein>